<dbReference type="OrthoDB" id="9807853at2"/>
<dbReference type="Proteomes" id="UP000243745">
    <property type="component" value="Unassembled WGS sequence"/>
</dbReference>
<dbReference type="SUPFAM" id="SSF140931">
    <property type="entry name" value="Fic-like"/>
    <property type="match status" value="1"/>
</dbReference>
<proteinExistence type="predicted"/>
<evidence type="ECO:0000259" key="3">
    <source>
        <dbReference type="PROSITE" id="PS51459"/>
    </source>
</evidence>
<keyword evidence="2" id="KW-0067">ATP-binding</keyword>
<dbReference type="InterPro" id="IPR003812">
    <property type="entry name" value="Fido"/>
</dbReference>
<gene>
    <name evidence="4" type="ORF">SAMN02910344_02257</name>
</gene>
<evidence type="ECO:0000313" key="4">
    <source>
        <dbReference type="EMBL" id="SFP76662.1"/>
    </source>
</evidence>
<dbReference type="PROSITE" id="PS51459">
    <property type="entry name" value="FIDO"/>
    <property type="match status" value="1"/>
</dbReference>
<dbReference type="Gene3D" id="1.10.10.10">
    <property type="entry name" value="Winged helix-like DNA-binding domain superfamily/Winged helix DNA-binding domain"/>
    <property type="match status" value="1"/>
</dbReference>
<name>A0A662ZLG5_9GAMM</name>
<keyword evidence="2" id="KW-0547">Nucleotide-binding</keyword>
<evidence type="ECO:0000256" key="2">
    <source>
        <dbReference type="PIRSR" id="PIRSR640198-2"/>
    </source>
</evidence>
<feature type="binding site" evidence="2">
    <location>
        <begin position="247"/>
        <end position="248"/>
    </location>
    <ligand>
        <name>ATP</name>
        <dbReference type="ChEBI" id="CHEBI:30616"/>
    </ligand>
</feature>
<feature type="domain" description="Fido" evidence="3">
    <location>
        <begin position="113"/>
        <end position="270"/>
    </location>
</feature>
<reference evidence="4 5" key="1">
    <citation type="submission" date="2016-10" db="EMBL/GenBank/DDBJ databases">
        <authorList>
            <person name="Varghese N."/>
            <person name="Submissions S."/>
        </authorList>
    </citation>
    <scope>NUCLEOTIDE SEQUENCE [LARGE SCALE GENOMIC DNA]</scope>
    <source>
        <strain evidence="4 5">DSM 1361</strain>
    </source>
</reference>
<dbReference type="Pfam" id="PF02661">
    <property type="entry name" value="Fic"/>
    <property type="match status" value="1"/>
</dbReference>
<dbReference type="AlphaFoldDB" id="A0A662ZLG5"/>
<dbReference type="Pfam" id="PF13776">
    <property type="entry name" value="DUF4172"/>
    <property type="match status" value="1"/>
</dbReference>
<dbReference type="InterPro" id="IPR036388">
    <property type="entry name" value="WH-like_DNA-bd_sf"/>
</dbReference>
<dbReference type="InterPro" id="IPR036597">
    <property type="entry name" value="Fido-like_dom_sf"/>
</dbReference>
<feature type="active site" evidence="1">
    <location>
        <position position="205"/>
    </location>
</feature>
<dbReference type="InterPro" id="IPR040198">
    <property type="entry name" value="Fido_containing"/>
</dbReference>
<evidence type="ECO:0000256" key="1">
    <source>
        <dbReference type="PIRSR" id="PIRSR640198-1"/>
    </source>
</evidence>
<dbReference type="InterPro" id="IPR025230">
    <property type="entry name" value="DUF4172"/>
</dbReference>
<accession>A0A662ZLG5</accession>
<organism evidence="4 5">
    <name type="scientific">Ruminobacter amylophilus</name>
    <dbReference type="NCBI Taxonomy" id="867"/>
    <lineage>
        <taxon>Bacteria</taxon>
        <taxon>Pseudomonadati</taxon>
        <taxon>Pseudomonadota</taxon>
        <taxon>Gammaproteobacteria</taxon>
        <taxon>Aeromonadales</taxon>
        <taxon>Succinivibrionaceae</taxon>
        <taxon>Ruminobacter</taxon>
    </lineage>
</organism>
<dbReference type="Gene3D" id="1.10.3290.10">
    <property type="entry name" value="Fido-like domain"/>
    <property type="match status" value="1"/>
</dbReference>
<dbReference type="PANTHER" id="PTHR13504:SF33">
    <property type="entry name" value="FIC FAMILY PROTEIN"/>
    <property type="match status" value="1"/>
</dbReference>
<sequence length="375" mass="43258">MYIYEHQEWPEFRWDEHRLSGLLFEVTFLLGTVIGKMNAVESIFKKEVLLTDMTDEIVKSSAIEGEHLNFEEVRSSVARKFDMPESVQTASSHYIEGIVEMMTDARCNFRNRLTLERLCSWQASLFPTGYSGMYKIRTGEIRDDAQGPMQVVSSKFGNSYVYYEAPPAEKLPEYINDFLQWIESDSNINPLIKASLAHLWFITLHPFDDGNGRIARAITELMLSRADKSLYRFYSMSGQILKARNDYYRILEQTQKGSLDVTMWIQWFLETLLNSLRESSGLVDKIVTKAMTWQKLNKIALDSNQKKIITMMLDGFEGNLTSSKWAKICKCSQDTAIRSINYLVENKVLEQKGAGRSTHYILACMEKIDSEIPEK</sequence>
<protein>
    <submittedName>
        <fullName evidence="4">Fic family protein</fullName>
    </submittedName>
</protein>
<keyword evidence="5" id="KW-1185">Reference proteome</keyword>
<dbReference type="RefSeq" id="WP_093143793.1">
    <property type="nucleotide sequence ID" value="NZ_FOXF01000074.1"/>
</dbReference>
<dbReference type="GO" id="GO:0005524">
    <property type="term" value="F:ATP binding"/>
    <property type="evidence" value="ECO:0007669"/>
    <property type="project" value="UniProtKB-KW"/>
</dbReference>
<feature type="binding site" evidence="2">
    <location>
        <begin position="209"/>
        <end position="216"/>
    </location>
    <ligand>
        <name>ATP</name>
        <dbReference type="ChEBI" id="CHEBI:30616"/>
    </ligand>
</feature>
<dbReference type="EMBL" id="FOXF01000074">
    <property type="protein sequence ID" value="SFP76662.1"/>
    <property type="molecule type" value="Genomic_DNA"/>
</dbReference>
<evidence type="ECO:0000313" key="5">
    <source>
        <dbReference type="Proteomes" id="UP000243745"/>
    </source>
</evidence>
<dbReference type="PANTHER" id="PTHR13504">
    <property type="entry name" value="FIDO DOMAIN-CONTAINING PROTEIN DDB_G0283145"/>
    <property type="match status" value="1"/>
</dbReference>